<feature type="compositionally biased region" description="Low complexity" evidence="1">
    <location>
        <begin position="373"/>
        <end position="405"/>
    </location>
</feature>
<organism evidence="2 3">
    <name type="scientific">Naegleria lovaniensis</name>
    <name type="common">Amoeba</name>
    <dbReference type="NCBI Taxonomy" id="51637"/>
    <lineage>
        <taxon>Eukaryota</taxon>
        <taxon>Discoba</taxon>
        <taxon>Heterolobosea</taxon>
        <taxon>Tetramitia</taxon>
        <taxon>Eutetramitia</taxon>
        <taxon>Vahlkampfiidae</taxon>
        <taxon>Naegleria</taxon>
    </lineage>
</organism>
<accession>A0AA88GWZ0</accession>
<proteinExistence type="predicted"/>
<dbReference type="Proteomes" id="UP000816034">
    <property type="component" value="Unassembled WGS sequence"/>
</dbReference>
<evidence type="ECO:0000313" key="3">
    <source>
        <dbReference type="Proteomes" id="UP000816034"/>
    </source>
</evidence>
<dbReference type="EMBL" id="PYSW02000006">
    <property type="protein sequence ID" value="KAG2392084.1"/>
    <property type="molecule type" value="Genomic_DNA"/>
</dbReference>
<protein>
    <submittedName>
        <fullName evidence="2">Uncharacterized protein</fullName>
    </submittedName>
</protein>
<feature type="region of interest" description="Disordered" evidence="1">
    <location>
        <begin position="368"/>
        <end position="406"/>
    </location>
</feature>
<gene>
    <name evidence="2" type="ORF">C9374_013569</name>
</gene>
<evidence type="ECO:0000313" key="2">
    <source>
        <dbReference type="EMBL" id="KAG2392084.1"/>
    </source>
</evidence>
<name>A0AA88GWZ0_NAELO</name>
<feature type="region of interest" description="Disordered" evidence="1">
    <location>
        <begin position="125"/>
        <end position="151"/>
    </location>
</feature>
<feature type="region of interest" description="Disordered" evidence="1">
    <location>
        <begin position="306"/>
        <end position="330"/>
    </location>
</feature>
<dbReference type="GeneID" id="68106022"/>
<comment type="caution">
    <text evidence="2">The sequence shown here is derived from an EMBL/GenBank/DDBJ whole genome shotgun (WGS) entry which is preliminary data.</text>
</comment>
<dbReference type="RefSeq" id="XP_044553978.1">
    <property type="nucleotide sequence ID" value="XM_044689460.1"/>
</dbReference>
<dbReference type="AlphaFoldDB" id="A0AA88GWZ0"/>
<evidence type="ECO:0000256" key="1">
    <source>
        <dbReference type="SAM" id="MobiDB-lite"/>
    </source>
</evidence>
<sequence>MIDHHVMTSRTNRDTSLPKHDTLKVLQTPTPHIESPSDTYWMMALDSTTSHNNGFKTSTLTNTTRGSINGGHRTSICENSELDMNTIESSLVSSSLTNNMKSFVLDEYIAGLTFDVINSTSAYLTSSSSNPSSNSNTCQTHDSKERSSQNSIIREAVKINKNKRNSTSIVTLSSPTMHCEPFNGSNQITANSFCAARSSTNAHKNKRLSSPQSLFNILQHTQEYPTNSPSTCQNRKNSANSRMKSPSQHETNAMVSTPLPKHLEEIPFDFSNPLMTPRHERKNSLGLALSVDTSISHVKQLFHDDLNDPTVSKKPSLNVQSSKDLNDPASTSMMDLSFEEFSRQFTNNLLNQYRQEMSSPQVVMPPLAIGIQSPSSSSRVPSSISSARSPTGTNTTSNGNKRTSSLNALKRRTITGGQDLVKAVFGFNQDSHELVNWRANPLSTSSPYHVHCKSDDVNAYGGNTTSQDGEVKMKYWDEIDEEETNRKRQSFREFSQNLDLCYSIDVVRPRNRNSTSQMSNVKRLSLTLSSMLSNGCSTTSPQDTFEYATADMSTFATSPQACAVTLSSIANASTPSSSPQLKNALTTDNTSNNLLNNSMTSVSTFPNPALSTLTTSISLQNSPQSCNIVQTPTSRRSLNNNRIRNAHNRRSLSFPTEKLKNLFKKLKE</sequence>
<feature type="region of interest" description="Disordered" evidence="1">
    <location>
        <begin position="223"/>
        <end position="253"/>
    </location>
</feature>
<feature type="compositionally biased region" description="Low complexity" evidence="1">
    <location>
        <begin position="125"/>
        <end position="140"/>
    </location>
</feature>
<reference evidence="2 3" key="1">
    <citation type="journal article" date="2018" name="BMC Genomics">
        <title>The genome of Naegleria lovaniensis, the basis for a comparative approach to unravel pathogenicity factors of the human pathogenic amoeba N. fowleri.</title>
        <authorList>
            <person name="Liechti N."/>
            <person name="Schurch N."/>
            <person name="Bruggmann R."/>
            <person name="Wittwer M."/>
        </authorList>
    </citation>
    <scope>NUCLEOTIDE SEQUENCE [LARGE SCALE GENOMIC DNA]</scope>
    <source>
        <strain evidence="2 3">ATCC 30569</strain>
    </source>
</reference>
<feature type="compositionally biased region" description="Polar residues" evidence="1">
    <location>
        <begin position="309"/>
        <end position="330"/>
    </location>
</feature>
<keyword evidence="3" id="KW-1185">Reference proteome</keyword>